<protein>
    <submittedName>
        <fullName evidence="1">Uncharacterized protein</fullName>
    </submittedName>
</protein>
<gene>
    <name evidence="1" type="ORF">RGR602_PC01495</name>
</gene>
<dbReference type="AlphaFoldDB" id="A0A0B4XEK5"/>
<evidence type="ECO:0000313" key="1">
    <source>
        <dbReference type="EMBL" id="AJD45521.1"/>
    </source>
</evidence>
<name>A0A0B4XEK5_9HYPH</name>
<keyword evidence="1" id="KW-0614">Plasmid</keyword>
<reference evidence="1 2" key="1">
    <citation type="submission" date="2013-11" db="EMBL/GenBank/DDBJ databases">
        <title>Complete genome sequence of Rhizobium gallicum bv. gallicum R602.</title>
        <authorList>
            <person name="Bustos P."/>
            <person name="Santamaria R.I."/>
            <person name="Lozano L."/>
            <person name="Acosta J.L."/>
            <person name="Ormeno-Orrillo E."/>
            <person name="Rogel M.A."/>
            <person name="Romero D."/>
            <person name="Cevallos M.A."/>
            <person name="Martinez-Romero E."/>
            <person name="Gonzalez V."/>
        </authorList>
    </citation>
    <scope>NUCLEOTIDE SEQUENCE [LARGE SCALE GENOMIC DNA]</scope>
    <source>
        <strain evidence="1 2">R602</strain>
        <plasmid evidence="1 2">pRgalR602c</plasmid>
    </source>
</reference>
<dbReference type="KEGG" id="rga:RGR602_PC01495"/>
<geneLocation type="plasmid" evidence="1 2">
    <name>pRgalR602c</name>
</geneLocation>
<evidence type="ECO:0000313" key="2">
    <source>
        <dbReference type="Proteomes" id="UP000031368"/>
    </source>
</evidence>
<sequence length="53" mass="5749">MSVADVAQGKAARRHMSASIFAAKKSLARPKNCMIGHKSQENCQKSISERSMA</sequence>
<keyword evidence="2" id="KW-1185">Reference proteome</keyword>
<organism evidence="1 2">
    <name type="scientific">Rhizobium gallicum bv. gallicum R602sp</name>
    <dbReference type="NCBI Taxonomy" id="1041138"/>
    <lineage>
        <taxon>Bacteria</taxon>
        <taxon>Pseudomonadati</taxon>
        <taxon>Pseudomonadota</taxon>
        <taxon>Alphaproteobacteria</taxon>
        <taxon>Hyphomicrobiales</taxon>
        <taxon>Rhizobiaceae</taxon>
        <taxon>Rhizobium/Agrobacterium group</taxon>
        <taxon>Rhizobium</taxon>
    </lineage>
</organism>
<dbReference type="HOGENOM" id="CLU_3065466_0_0_5"/>
<proteinExistence type="predicted"/>
<dbReference type="Proteomes" id="UP000031368">
    <property type="component" value="Plasmid pRgalR602c"/>
</dbReference>
<accession>A0A0B4XEK5</accession>
<dbReference type="EMBL" id="CP006880">
    <property type="protein sequence ID" value="AJD45521.1"/>
    <property type="molecule type" value="Genomic_DNA"/>
</dbReference>